<dbReference type="InterPro" id="IPR018484">
    <property type="entry name" value="FGGY_N"/>
</dbReference>
<dbReference type="Pfam" id="PF21546">
    <property type="entry name" value="FGGY_C_2"/>
    <property type="match status" value="1"/>
</dbReference>
<gene>
    <name evidence="6" type="ORF">CSW64_08335</name>
</gene>
<evidence type="ECO:0000259" key="5">
    <source>
        <dbReference type="Pfam" id="PF21546"/>
    </source>
</evidence>
<evidence type="ECO:0000256" key="1">
    <source>
        <dbReference type="ARBA" id="ARBA00009156"/>
    </source>
</evidence>
<evidence type="ECO:0000313" key="6">
    <source>
        <dbReference type="EMBL" id="ATQ44935.1"/>
    </source>
</evidence>
<dbReference type="GO" id="GO:0005975">
    <property type="term" value="P:carbohydrate metabolic process"/>
    <property type="evidence" value="ECO:0007669"/>
    <property type="project" value="InterPro"/>
</dbReference>
<dbReference type="EMBL" id="CP024201">
    <property type="protein sequence ID" value="ATQ44935.1"/>
    <property type="molecule type" value="Genomic_DNA"/>
</dbReference>
<evidence type="ECO:0000256" key="2">
    <source>
        <dbReference type="ARBA" id="ARBA00022679"/>
    </source>
</evidence>
<dbReference type="CDD" id="cd07772">
    <property type="entry name" value="ASKHA_NBD_FGGY_NaCK-like"/>
    <property type="match status" value="1"/>
</dbReference>
<dbReference type="Pfam" id="PF00370">
    <property type="entry name" value="FGGY_N"/>
    <property type="match status" value="1"/>
</dbReference>
<dbReference type="Gene3D" id="3.30.420.40">
    <property type="match status" value="2"/>
</dbReference>
<dbReference type="InterPro" id="IPR050406">
    <property type="entry name" value="FGGY_Carb_Kinase"/>
</dbReference>
<sequence length="489" mass="51936">MITFDKYQSRHRGSDALREGLTVVLDVGKTLTKLSLWTRDGGLVARETRPNRRVEAGAYAALDAEGVEAWAIEVLSGFARHGRISAIVPVAHGAAVAVLRDGQLACPSPDYEAAPPAALRAAYDADRDVFAETGSPGLPAGLNVAVQLAWLERLHPGLLDDGAVILTWAQYWAWRLSGVAATEVTSLGCHSDLWRPMAAAPSRLAVSRGWDRRLAPLRRADEVLGPITADWAARTGLPADVQVHCGLHDSNAALLAARGFAEIAGEEATVLSTGTWFVAMRSPGREASMDTGRLSESRDCLINVDAYGAPIPSARFMGGREIEILSGVDARRIDIKPDQPALLAATPEVVAARSMVLPTFTPGVGPFPGAEGRWLNAPEDPYAVRAAVSLYAALVADTSLSLIGARRAILIEGRFAEAEVFVRALASLRPDDAVYVSNAQHDVSYGALRLIGVAGTPSAPLERVKPLEVDISGYAADWRRLAAGVEVAA</sequence>
<comment type="similarity">
    <text evidence="1">Belongs to the FGGY kinase family.</text>
</comment>
<dbReference type="Proteomes" id="UP000228945">
    <property type="component" value="Chromosome"/>
</dbReference>
<feature type="domain" description="Carbohydrate kinase FGGY C-terminal" evidence="5">
    <location>
        <begin position="266"/>
        <end position="452"/>
    </location>
</feature>
<proteinExistence type="inferred from homology"/>
<organism evidence="6 7">
    <name type="scientific">Caulobacter mirabilis</name>
    <dbReference type="NCBI Taxonomy" id="69666"/>
    <lineage>
        <taxon>Bacteria</taxon>
        <taxon>Pseudomonadati</taxon>
        <taxon>Pseudomonadota</taxon>
        <taxon>Alphaproteobacteria</taxon>
        <taxon>Caulobacterales</taxon>
        <taxon>Caulobacteraceae</taxon>
        <taxon>Caulobacter</taxon>
    </lineage>
</organism>
<dbReference type="PANTHER" id="PTHR43095">
    <property type="entry name" value="SUGAR KINASE"/>
    <property type="match status" value="1"/>
</dbReference>
<reference evidence="6 7" key="1">
    <citation type="submission" date="2017-10" db="EMBL/GenBank/DDBJ databases">
        <title>Genome sequence of Caulobacter mirabilis FWC38.</title>
        <authorList>
            <person name="Fiebig A."/>
            <person name="Crosson S."/>
        </authorList>
    </citation>
    <scope>NUCLEOTIDE SEQUENCE [LARGE SCALE GENOMIC DNA]</scope>
    <source>
        <strain evidence="6 7">FWC 38</strain>
    </source>
</reference>
<evidence type="ECO:0000256" key="3">
    <source>
        <dbReference type="ARBA" id="ARBA00022777"/>
    </source>
</evidence>
<keyword evidence="3 6" id="KW-0418">Kinase</keyword>
<keyword evidence="2" id="KW-0808">Transferase</keyword>
<dbReference type="InterPro" id="IPR049382">
    <property type="entry name" value="FGGY_C_2"/>
</dbReference>
<evidence type="ECO:0000313" key="7">
    <source>
        <dbReference type="Proteomes" id="UP000228945"/>
    </source>
</evidence>
<protein>
    <submittedName>
        <fullName evidence="6">Carbohydrate kinase</fullName>
    </submittedName>
</protein>
<evidence type="ECO:0000259" key="4">
    <source>
        <dbReference type="Pfam" id="PF00370"/>
    </source>
</evidence>
<dbReference type="SUPFAM" id="SSF53067">
    <property type="entry name" value="Actin-like ATPase domain"/>
    <property type="match status" value="1"/>
</dbReference>
<dbReference type="OrthoDB" id="9786272at2"/>
<dbReference type="KEGG" id="cmb:CSW64_08335"/>
<dbReference type="AlphaFoldDB" id="A0A2D2B3X5"/>
<keyword evidence="7" id="KW-1185">Reference proteome</keyword>
<accession>A0A2D2B3X5</accession>
<name>A0A2D2B3X5_9CAUL</name>
<dbReference type="InterPro" id="IPR043129">
    <property type="entry name" value="ATPase_NBD"/>
</dbReference>
<dbReference type="GO" id="GO:0016301">
    <property type="term" value="F:kinase activity"/>
    <property type="evidence" value="ECO:0007669"/>
    <property type="project" value="UniProtKB-KW"/>
</dbReference>
<feature type="domain" description="Carbohydrate kinase FGGY N-terminal" evidence="4">
    <location>
        <begin position="143"/>
        <end position="255"/>
    </location>
</feature>